<dbReference type="PANTHER" id="PTHR30419:SF8">
    <property type="entry name" value="NITROGEN ASSIMILATION TRANSCRIPTIONAL ACTIVATOR-RELATED"/>
    <property type="match status" value="1"/>
</dbReference>
<dbReference type="PATRIC" id="fig|500635.8.peg.1104"/>
<keyword evidence="3" id="KW-0238">DNA-binding</keyword>
<organism evidence="6 7">
    <name type="scientific">Mitsuokella multacida DSM 20544</name>
    <dbReference type="NCBI Taxonomy" id="500635"/>
    <lineage>
        <taxon>Bacteria</taxon>
        <taxon>Bacillati</taxon>
        <taxon>Bacillota</taxon>
        <taxon>Negativicutes</taxon>
        <taxon>Selenomonadales</taxon>
        <taxon>Selenomonadaceae</taxon>
        <taxon>Mitsuokella</taxon>
    </lineage>
</organism>
<evidence type="ECO:0000256" key="3">
    <source>
        <dbReference type="ARBA" id="ARBA00023125"/>
    </source>
</evidence>
<dbReference type="SUPFAM" id="SSF46785">
    <property type="entry name" value="Winged helix' DNA-binding domain"/>
    <property type="match status" value="1"/>
</dbReference>
<keyword evidence="4" id="KW-0804">Transcription</keyword>
<dbReference type="PANTHER" id="PTHR30419">
    <property type="entry name" value="HTH-TYPE TRANSCRIPTIONAL REGULATOR YBHD"/>
    <property type="match status" value="1"/>
</dbReference>
<dbReference type="Pfam" id="PF00126">
    <property type="entry name" value="HTH_1"/>
    <property type="match status" value="1"/>
</dbReference>
<dbReference type="InterPro" id="IPR036390">
    <property type="entry name" value="WH_DNA-bd_sf"/>
</dbReference>
<evidence type="ECO:0000313" key="7">
    <source>
        <dbReference type="Proteomes" id="UP000003671"/>
    </source>
</evidence>
<evidence type="ECO:0000256" key="2">
    <source>
        <dbReference type="ARBA" id="ARBA00023015"/>
    </source>
</evidence>
<evidence type="ECO:0000256" key="1">
    <source>
        <dbReference type="ARBA" id="ARBA00009437"/>
    </source>
</evidence>
<sequence>MKEGMHMQQDMRYVYEIYRQKSFSKAAQALFITQPALSIAISKLEASLGMPLFDRSTRPISLTPAGRIYLQTIEKTRALEQDLRHQLDDIRALRTGTITIGSSHFINACILPEILTRFNRKFPQVKLNLLEGSSHAMARMLEQREIDLTFSCDEAVIQDFTSTPVFTDTILLAVPQDAPCPAHRAQYSLTAADILARRHLAPDCPSVNLRDFAAEPFILLRSGNNLHDRAMHFFREAGIEPTIKIELSQMATASRLAEAGFAATFLSDRLVTSESHLHFYRLSHPESHRIFHALTSPKRYLPAAVKAFIECLK</sequence>
<evidence type="ECO:0000256" key="4">
    <source>
        <dbReference type="ARBA" id="ARBA00023163"/>
    </source>
</evidence>
<dbReference type="FunFam" id="1.10.10.10:FF:000001">
    <property type="entry name" value="LysR family transcriptional regulator"/>
    <property type="match status" value="1"/>
</dbReference>
<name>C9KKN0_9FIRM</name>
<accession>C9KKN0</accession>
<dbReference type="GO" id="GO:0003700">
    <property type="term" value="F:DNA-binding transcription factor activity"/>
    <property type="evidence" value="ECO:0007669"/>
    <property type="project" value="InterPro"/>
</dbReference>
<protein>
    <submittedName>
        <fullName evidence="6">LysR substrate binding domain protein</fullName>
    </submittedName>
</protein>
<dbReference type="HOGENOM" id="CLU_039613_6_2_9"/>
<evidence type="ECO:0000259" key="5">
    <source>
        <dbReference type="PROSITE" id="PS50931"/>
    </source>
</evidence>
<dbReference type="InterPro" id="IPR036388">
    <property type="entry name" value="WH-like_DNA-bd_sf"/>
</dbReference>
<comment type="caution">
    <text evidence="6">The sequence shown here is derived from an EMBL/GenBank/DDBJ whole genome shotgun (WGS) entry which is preliminary data.</text>
</comment>
<evidence type="ECO:0000313" key="6">
    <source>
        <dbReference type="EMBL" id="EEX69680.1"/>
    </source>
</evidence>
<proteinExistence type="inferred from homology"/>
<dbReference type="Proteomes" id="UP000003671">
    <property type="component" value="Unassembled WGS sequence"/>
</dbReference>
<reference evidence="6" key="1">
    <citation type="submission" date="2009-09" db="EMBL/GenBank/DDBJ databases">
        <authorList>
            <person name="Weinstock G."/>
            <person name="Sodergren E."/>
            <person name="Clifton S."/>
            <person name="Fulton L."/>
            <person name="Fulton B."/>
            <person name="Courtney L."/>
            <person name="Fronick C."/>
            <person name="Harrison M."/>
            <person name="Strong C."/>
            <person name="Farmer C."/>
            <person name="Delahaunty K."/>
            <person name="Markovic C."/>
            <person name="Hall O."/>
            <person name="Minx P."/>
            <person name="Tomlinson C."/>
            <person name="Mitreva M."/>
            <person name="Nelson J."/>
            <person name="Hou S."/>
            <person name="Wollam A."/>
            <person name="Pepin K.H."/>
            <person name="Johnson M."/>
            <person name="Bhonagiri V."/>
            <person name="Nash W.E."/>
            <person name="Warren W."/>
            <person name="Chinwalla A."/>
            <person name="Mardis E.R."/>
            <person name="Wilson R.K."/>
        </authorList>
    </citation>
    <scope>NUCLEOTIDE SEQUENCE [LARGE SCALE GENOMIC DNA]</scope>
    <source>
        <strain evidence="6">DSM 20544</strain>
    </source>
</reference>
<keyword evidence="2" id="KW-0805">Transcription regulation</keyword>
<dbReference type="STRING" id="500635.MITSMUL_03730"/>
<dbReference type="CDD" id="cd05466">
    <property type="entry name" value="PBP2_LTTR_substrate"/>
    <property type="match status" value="1"/>
</dbReference>
<dbReference type="InterPro" id="IPR000847">
    <property type="entry name" value="LysR_HTH_N"/>
</dbReference>
<dbReference type="PROSITE" id="PS50931">
    <property type="entry name" value="HTH_LYSR"/>
    <property type="match status" value="1"/>
</dbReference>
<dbReference type="eggNOG" id="COG0583">
    <property type="taxonomic scope" value="Bacteria"/>
</dbReference>
<dbReference type="InterPro" id="IPR050950">
    <property type="entry name" value="HTH-type_LysR_regulators"/>
</dbReference>
<dbReference type="Gene3D" id="3.40.190.290">
    <property type="match status" value="1"/>
</dbReference>
<dbReference type="Pfam" id="PF03466">
    <property type="entry name" value="LysR_substrate"/>
    <property type="match status" value="1"/>
</dbReference>
<dbReference type="GO" id="GO:0005829">
    <property type="term" value="C:cytosol"/>
    <property type="evidence" value="ECO:0007669"/>
    <property type="project" value="TreeGrafter"/>
</dbReference>
<dbReference type="InterPro" id="IPR005119">
    <property type="entry name" value="LysR_subst-bd"/>
</dbReference>
<dbReference type="AlphaFoldDB" id="C9KKN0"/>
<dbReference type="EMBL" id="ABWK02000009">
    <property type="protein sequence ID" value="EEX69680.1"/>
    <property type="molecule type" value="Genomic_DNA"/>
</dbReference>
<comment type="similarity">
    <text evidence="1">Belongs to the LysR transcriptional regulatory family.</text>
</comment>
<dbReference type="Gene3D" id="1.10.10.10">
    <property type="entry name" value="Winged helix-like DNA-binding domain superfamily/Winged helix DNA-binding domain"/>
    <property type="match status" value="1"/>
</dbReference>
<keyword evidence="7" id="KW-1185">Reference proteome</keyword>
<feature type="domain" description="HTH lysR-type" evidence="5">
    <location>
        <begin position="9"/>
        <end position="63"/>
    </location>
</feature>
<dbReference type="GO" id="GO:0003677">
    <property type="term" value="F:DNA binding"/>
    <property type="evidence" value="ECO:0007669"/>
    <property type="project" value="UniProtKB-KW"/>
</dbReference>
<dbReference type="SUPFAM" id="SSF53850">
    <property type="entry name" value="Periplasmic binding protein-like II"/>
    <property type="match status" value="1"/>
</dbReference>
<dbReference type="PRINTS" id="PR00039">
    <property type="entry name" value="HTHLYSR"/>
</dbReference>
<gene>
    <name evidence="6" type="ORF">MITSMUL_03730</name>
</gene>